<dbReference type="EMBL" id="APQL01000012">
    <property type="protein sequence ID" value="ENW03227.1"/>
    <property type="molecule type" value="Genomic_DNA"/>
</dbReference>
<comment type="caution">
    <text evidence="2">The sequence shown here is derived from an EMBL/GenBank/DDBJ whole genome shotgun (WGS) entry which is preliminary data.</text>
</comment>
<evidence type="ECO:0000313" key="3">
    <source>
        <dbReference type="Proteomes" id="UP000017670"/>
    </source>
</evidence>
<dbReference type="HOGENOM" id="CLU_182732_1_0_6"/>
<dbReference type="PATRIC" id="fig|1217648.3.peg.3172"/>
<accession>N9DZ86</accession>
<feature type="compositionally biased region" description="Polar residues" evidence="1">
    <location>
        <begin position="68"/>
        <end position="78"/>
    </location>
</feature>
<gene>
    <name evidence="2" type="ORF">F933_03260</name>
</gene>
<dbReference type="AlphaFoldDB" id="N9DZ86"/>
<proteinExistence type="predicted"/>
<organism evidence="2 3">
    <name type="scientific">Acinetobacter beijerinckii CIP 110307</name>
    <dbReference type="NCBI Taxonomy" id="1217648"/>
    <lineage>
        <taxon>Bacteria</taxon>
        <taxon>Pseudomonadati</taxon>
        <taxon>Pseudomonadota</taxon>
        <taxon>Gammaproteobacteria</taxon>
        <taxon>Moraxellales</taxon>
        <taxon>Moraxellaceae</taxon>
        <taxon>Acinetobacter</taxon>
    </lineage>
</organism>
<sequence length="97" mass="10324">MNLMPRLGISQKRLIKYLGCNLLNLNMDAKHMKLIKTLLATTLTLAAATTFAASGHEKTQPTEEKVIVSTQEQPETQGAVTDATASEAAPASTPATN</sequence>
<dbReference type="Proteomes" id="UP000017670">
    <property type="component" value="Unassembled WGS sequence"/>
</dbReference>
<feature type="region of interest" description="Disordered" evidence="1">
    <location>
        <begin position="67"/>
        <end position="97"/>
    </location>
</feature>
<feature type="compositionally biased region" description="Low complexity" evidence="1">
    <location>
        <begin position="79"/>
        <end position="97"/>
    </location>
</feature>
<name>N9DZ86_9GAMM</name>
<dbReference type="eggNOG" id="ENOG5031HVQ">
    <property type="taxonomic scope" value="Bacteria"/>
</dbReference>
<reference evidence="2 3" key="1">
    <citation type="submission" date="2013-02" db="EMBL/GenBank/DDBJ databases">
        <title>The Genome Sequence of Acinetobacter beijerinckii CIP 110307.</title>
        <authorList>
            <consortium name="The Broad Institute Genome Sequencing Platform"/>
            <consortium name="The Broad Institute Genome Sequencing Center for Infectious Disease"/>
            <person name="Cerqueira G."/>
            <person name="Feldgarden M."/>
            <person name="Courvalin P."/>
            <person name="Perichon B."/>
            <person name="Grillot-Courvalin C."/>
            <person name="Clermont D."/>
            <person name="Rocha E."/>
            <person name="Yoon E.-J."/>
            <person name="Nemec A."/>
            <person name="Walker B."/>
            <person name="Young S.K."/>
            <person name="Zeng Q."/>
            <person name="Gargeya S."/>
            <person name="Fitzgerald M."/>
            <person name="Haas B."/>
            <person name="Abouelleil A."/>
            <person name="Alvarado L."/>
            <person name="Arachchi H.M."/>
            <person name="Berlin A.M."/>
            <person name="Chapman S.B."/>
            <person name="Dewar J."/>
            <person name="Goldberg J."/>
            <person name="Griggs A."/>
            <person name="Gujja S."/>
            <person name="Hansen M."/>
            <person name="Howarth C."/>
            <person name="Imamovic A."/>
            <person name="Larimer J."/>
            <person name="McCowan C."/>
            <person name="Murphy C."/>
            <person name="Neiman D."/>
            <person name="Pearson M."/>
            <person name="Priest M."/>
            <person name="Roberts A."/>
            <person name="Saif S."/>
            <person name="Shea T."/>
            <person name="Sisk P."/>
            <person name="Sykes S."/>
            <person name="Wortman J."/>
            <person name="Nusbaum C."/>
            <person name="Birren B."/>
        </authorList>
    </citation>
    <scope>NUCLEOTIDE SEQUENCE [LARGE SCALE GENOMIC DNA]</scope>
    <source>
        <strain evidence="2 3">CIP 110307</strain>
    </source>
</reference>
<protein>
    <submittedName>
        <fullName evidence="2">Uncharacterized protein</fullName>
    </submittedName>
</protein>
<evidence type="ECO:0000256" key="1">
    <source>
        <dbReference type="SAM" id="MobiDB-lite"/>
    </source>
</evidence>
<keyword evidence="3" id="KW-1185">Reference proteome</keyword>
<evidence type="ECO:0000313" key="2">
    <source>
        <dbReference type="EMBL" id="ENW03227.1"/>
    </source>
</evidence>